<dbReference type="GO" id="GO:0005829">
    <property type="term" value="C:cytosol"/>
    <property type="evidence" value="ECO:0007669"/>
    <property type="project" value="GOC"/>
</dbReference>
<sequence>SYEETVYILLKSLKNAESQTRCEIMISMEKIVSGLGNAATSVHKDIFKALRHCLTDR</sequence>
<dbReference type="STRING" id="407821.A0A087TH89"/>
<organism evidence="1 2">
    <name type="scientific">Stegodyphus mimosarum</name>
    <name type="common">African social velvet spider</name>
    <dbReference type="NCBI Taxonomy" id="407821"/>
    <lineage>
        <taxon>Eukaryota</taxon>
        <taxon>Metazoa</taxon>
        <taxon>Ecdysozoa</taxon>
        <taxon>Arthropoda</taxon>
        <taxon>Chelicerata</taxon>
        <taxon>Arachnida</taxon>
        <taxon>Araneae</taxon>
        <taxon>Araneomorphae</taxon>
        <taxon>Entelegynae</taxon>
        <taxon>Eresoidea</taxon>
        <taxon>Eresidae</taxon>
        <taxon>Stegodyphus</taxon>
    </lineage>
</organism>
<dbReference type="OrthoDB" id="192608at2759"/>
<dbReference type="PANTHER" id="PTHR21663:SF0">
    <property type="entry name" value="HEAT REPEAT-CONTAINING PROTEIN 5B"/>
    <property type="match status" value="1"/>
</dbReference>
<dbReference type="GO" id="GO:0008104">
    <property type="term" value="P:intracellular protein localization"/>
    <property type="evidence" value="ECO:0007669"/>
    <property type="project" value="TreeGrafter"/>
</dbReference>
<dbReference type="AlphaFoldDB" id="A0A087TH89"/>
<dbReference type="GO" id="GO:0006897">
    <property type="term" value="P:endocytosis"/>
    <property type="evidence" value="ECO:0007669"/>
    <property type="project" value="TreeGrafter"/>
</dbReference>
<dbReference type="PANTHER" id="PTHR21663">
    <property type="entry name" value="HYPOTHETICAL HEAT DOMAIN-CONTAINING"/>
    <property type="match status" value="1"/>
</dbReference>
<feature type="non-terminal residue" evidence="1">
    <location>
        <position position="57"/>
    </location>
</feature>
<dbReference type="GO" id="GO:0030139">
    <property type="term" value="C:endocytic vesicle"/>
    <property type="evidence" value="ECO:0007669"/>
    <property type="project" value="TreeGrafter"/>
</dbReference>
<dbReference type="InterPro" id="IPR040108">
    <property type="entry name" value="Laa1/Sip1/HEATR5"/>
</dbReference>
<evidence type="ECO:0000313" key="1">
    <source>
        <dbReference type="EMBL" id="KFM64478.1"/>
    </source>
</evidence>
<dbReference type="GO" id="GO:0005794">
    <property type="term" value="C:Golgi apparatus"/>
    <property type="evidence" value="ECO:0007669"/>
    <property type="project" value="TreeGrafter"/>
</dbReference>
<reference evidence="1 2" key="1">
    <citation type="submission" date="2013-11" db="EMBL/GenBank/DDBJ databases">
        <title>Genome sequencing of Stegodyphus mimosarum.</title>
        <authorList>
            <person name="Bechsgaard J."/>
        </authorList>
    </citation>
    <scope>NUCLEOTIDE SEQUENCE [LARGE SCALE GENOMIC DNA]</scope>
</reference>
<gene>
    <name evidence="1" type="ORF">X975_22849</name>
</gene>
<accession>A0A087TH89</accession>
<name>A0A087TH89_STEMI</name>
<evidence type="ECO:0000313" key="2">
    <source>
        <dbReference type="Proteomes" id="UP000054359"/>
    </source>
</evidence>
<keyword evidence="2" id="KW-1185">Reference proteome</keyword>
<protein>
    <submittedName>
        <fullName evidence="1">HEAT repeat-containing protein 5A</fullName>
    </submittedName>
</protein>
<dbReference type="GO" id="GO:0016020">
    <property type="term" value="C:membrane"/>
    <property type="evidence" value="ECO:0007669"/>
    <property type="project" value="TreeGrafter"/>
</dbReference>
<dbReference type="EMBL" id="KK115217">
    <property type="protein sequence ID" value="KFM64478.1"/>
    <property type="molecule type" value="Genomic_DNA"/>
</dbReference>
<proteinExistence type="predicted"/>
<feature type="non-terminal residue" evidence="1">
    <location>
        <position position="1"/>
    </location>
</feature>
<dbReference type="Proteomes" id="UP000054359">
    <property type="component" value="Unassembled WGS sequence"/>
</dbReference>
<dbReference type="GO" id="GO:0042147">
    <property type="term" value="P:retrograde transport, endosome to Golgi"/>
    <property type="evidence" value="ECO:0007669"/>
    <property type="project" value="TreeGrafter"/>
</dbReference>